<comment type="caution">
    <text evidence="2">The sequence shown here is derived from an EMBL/GenBank/DDBJ whole genome shotgun (WGS) entry which is preliminary data.</text>
</comment>
<sequence>MLKSYSLTMIGSKFSRAVVAQLLFIPAAYYVALFAEML</sequence>
<keyword evidence="1" id="KW-0812">Transmembrane</keyword>
<proteinExistence type="predicted"/>
<feature type="transmembrane region" description="Helical" evidence="1">
    <location>
        <begin position="14"/>
        <end position="35"/>
    </location>
</feature>
<organism evidence="2 3">
    <name type="scientific">Heyndrickxia oleronia</name>
    <dbReference type="NCBI Taxonomy" id="38875"/>
    <lineage>
        <taxon>Bacteria</taxon>
        <taxon>Bacillati</taxon>
        <taxon>Bacillota</taxon>
        <taxon>Bacilli</taxon>
        <taxon>Bacillales</taxon>
        <taxon>Bacillaceae</taxon>
        <taxon>Heyndrickxia</taxon>
    </lineage>
</organism>
<dbReference type="EMBL" id="JAROYP010000027">
    <property type="protein sequence ID" value="MDH5164292.1"/>
    <property type="molecule type" value="Genomic_DNA"/>
</dbReference>
<dbReference type="AlphaFoldDB" id="A0AAW6T4I5"/>
<evidence type="ECO:0000313" key="3">
    <source>
        <dbReference type="Proteomes" id="UP001159179"/>
    </source>
</evidence>
<reference evidence="2" key="1">
    <citation type="submission" date="2023-03" db="EMBL/GenBank/DDBJ databases">
        <title>Bacterial isolates from washroom surfaces on a university campus.</title>
        <authorList>
            <person name="Holman D.B."/>
            <person name="Gzyl K.E."/>
            <person name="Taheri A.E."/>
        </authorList>
    </citation>
    <scope>NUCLEOTIDE SEQUENCE</scope>
    <source>
        <strain evidence="2">RD03</strain>
    </source>
</reference>
<gene>
    <name evidence="2" type="ORF">P5X88_25500</name>
</gene>
<dbReference type="Proteomes" id="UP001159179">
    <property type="component" value="Unassembled WGS sequence"/>
</dbReference>
<accession>A0AAW6T4I5</accession>
<name>A0AAW6T4I5_9BACI</name>
<keyword evidence="1" id="KW-1133">Transmembrane helix</keyword>
<protein>
    <submittedName>
        <fullName evidence="2">DUF2837 family protein</fullName>
    </submittedName>
</protein>
<evidence type="ECO:0000313" key="2">
    <source>
        <dbReference type="EMBL" id="MDH5164292.1"/>
    </source>
</evidence>
<evidence type="ECO:0000256" key="1">
    <source>
        <dbReference type="SAM" id="Phobius"/>
    </source>
</evidence>
<keyword evidence="1" id="KW-0472">Membrane</keyword>